<keyword evidence="2 6" id="KW-0489">Methyltransferase</keyword>
<dbReference type="PANTHER" id="PTHR22807">
    <property type="entry name" value="NOP2 YEAST -RELATED NOL1/NOP2/FMU SUN DOMAIN-CONTAINING"/>
    <property type="match status" value="1"/>
</dbReference>
<dbReference type="PRINTS" id="PR02008">
    <property type="entry name" value="RCMTFAMILY"/>
</dbReference>
<feature type="active site" description="Nucleophile" evidence="6">
    <location>
        <position position="352"/>
    </location>
</feature>
<dbReference type="InterPro" id="IPR035926">
    <property type="entry name" value="NusB-like_sf"/>
</dbReference>
<dbReference type="InterPro" id="IPR029063">
    <property type="entry name" value="SAM-dependent_MTases_sf"/>
</dbReference>
<dbReference type="Gene3D" id="1.10.940.10">
    <property type="entry name" value="NusB-like"/>
    <property type="match status" value="1"/>
</dbReference>
<dbReference type="PANTHER" id="PTHR22807:SF61">
    <property type="entry name" value="NOL1_NOP2_SUN FAMILY PROTEIN _ ANTITERMINATION NUSB DOMAIN-CONTAINING PROTEIN"/>
    <property type="match status" value="1"/>
</dbReference>
<evidence type="ECO:0000256" key="2">
    <source>
        <dbReference type="ARBA" id="ARBA00022603"/>
    </source>
</evidence>
<dbReference type="PROSITE" id="PS51686">
    <property type="entry name" value="SAM_MT_RSMB_NOP"/>
    <property type="match status" value="1"/>
</dbReference>
<evidence type="ECO:0000256" key="6">
    <source>
        <dbReference type="PROSITE-ProRule" id="PRU01023"/>
    </source>
</evidence>
<feature type="binding site" evidence="6">
    <location>
        <position position="283"/>
    </location>
    <ligand>
        <name>S-adenosyl-L-methionine</name>
        <dbReference type="ChEBI" id="CHEBI:59789"/>
    </ligand>
</feature>
<dbReference type="EMBL" id="LQQO01000015">
    <property type="protein sequence ID" value="KZE14641.1"/>
    <property type="molecule type" value="Genomic_DNA"/>
</dbReference>
<proteinExistence type="inferred from homology"/>
<reference evidence="9" key="1">
    <citation type="submission" date="2016-01" db="EMBL/GenBank/DDBJ databases">
        <title>Draft genome of Chromobacterium sp. F49.</title>
        <authorList>
            <person name="Hong K.W."/>
        </authorList>
    </citation>
    <scope>NUCLEOTIDE SEQUENCE [LARGE SCALE GENOMIC DNA]</scope>
    <source>
        <strain evidence="9">CN3</strain>
    </source>
</reference>
<dbReference type="InterPro" id="IPR023267">
    <property type="entry name" value="RCMT"/>
</dbReference>
<dbReference type="Proteomes" id="UP000076609">
    <property type="component" value="Unassembled WGS sequence"/>
</dbReference>
<dbReference type="InterPro" id="IPR018314">
    <property type="entry name" value="RsmB/NOL1/NOP2-like_CS"/>
</dbReference>
<dbReference type="Pfam" id="PF01189">
    <property type="entry name" value="Methyltr_RsmB-F"/>
    <property type="match status" value="1"/>
</dbReference>
<dbReference type="Pfam" id="PF01029">
    <property type="entry name" value="NusB"/>
    <property type="match status" value="1"/>
</dbReference>
<dbReference type="InterPro" id="IPR001678">
    <property type="entry name" value="MeTrfase_RsmB-F_NOP2_dom"/>
</dbReference>
<sequence length="419" mass="44473">MARPRLAPEPPGVPARRAALKLLDAVIRRGLPLEAALASSTAELDRREDRGLAHAIAAAVLRRLPDLDALIDSATQRPLPDDAKARFVLRLALAQALVLNTPPHAAIATALPLVDGGPRKLVHGVFGTLMRGNARLPDAATLPADTDARWVAAWGEDMVIAAAQAIAQQPPVDLSLKGQDGPEGLALAPRHRRLAEHGAIADLPGYAEGDWWVQDLAASIPARLLGNGPGRALDLCAAPGGKTLQLAAAGWDVTALDNSESRLMRLTENLERTGLSAKVVTGDALVWKPAEPVDAILLDAPCSATGIFRRHPDVLHRVRPSVIAETAALQARLLARAADWVKPGGRLVYATCSLEPAEGEAQLDRFLSGRSDFAVEPATADELPQGVEANRRGYVRTLPGMLADHGGLDGFFIVRLRRS</sequence>
<keyword evidence="5 6" id="KW-0694">RNA-binding</keyword>
<comment type="caution">
    <text evidence="8">The sequence shown here is derived from an EMBL/GenBank/DDBJ whole genome shotgun (WGS) entry which is preliminary data.</text>
</comment>
<dbReference type="SUPFAM" id="SSF48013">
    <property type="entry name" value="NusB-like"/>
    <property type="match status" value="1"/>
</dbReference>
<feature type="domain" description="SAM-dependent MTase RsmB/NOP-type" evidence="7">
    <location>
        <begin position="136"/>
        <end position="419"/>
    </location>
</feature>
<dbReference type="InterPro" id="IPR049560">
    <property type="entry name" value="MeTrfase_RsmB-F_NOP2_cat"/>
</dbReference>
<dbReference type="Gene3D" id="3.40.50.150">
    <property type="entry name" value="Vaccinia Virus protein VP39"/>
    <property type="match status" value="1"/>
</dbReference>
<accession>A0ABR5YDB3</accession>
<keyword evidence="9" id="KW-1185">Reference proteome</keyword>
<comment type="similarity">
    <text evidence="1 6">Belongs to the class I-like SAM-binding methyltransferase superfamily. RsmB/NOP family.</text>
</comment>
<dbReference type="InterPro" id="IPR006027">
    <property type="entry name" value="NusB_RsmB_TIM44"/>
</dbReference>
<keyword evidence="3 6" id="KW-0808">Transferase</keyword>
<evidence type="ECO:0000256" key="1">
    <source>
        <dbReference type="ARBA" id="ARBA00007494"/>
    </source>
</evidence>
<keyword evidence="4 6" id="KW-0949">S-adenosyl-L-methionine</keyword>
<name>A0ABR5YDB3_9SPHN</name>
<dbReference type="GO" id="GO:0032259">
    <property type="term" value="P:methylation"/>
    <property type="evidence" value="ECO:0007669"/>
    <property type="project" value="UniProtKB-KW"/>
</dbReference>
<evidence type="ECO:0000256" key="3">
    <source>
        <dbReference type="ARBA" id="ARBA00022679"/>
    </source>
</evidence>
<evidence type="ECO:0000313" key="9">
    <source>
        <dbReference type="Proteomes" id="UP000076609"/>
    </source>
</evidence>
<evidence type="ECO:0000313" key="8">
    <source>
        <dbReference type="EMBL" id="KZE14641.1"/>
    </source>
</evidence>
<evidence type="ECO:0000256" key="5">
    <source>
        <dbReference type="ARBA" id="ARBA00022884"/>
    </source>
</evidence>
<dbReference type="CDD" id="cd02440">
    <property type="entry name" value="AdoMet_MTases"/>
    <property type="match status" value="1"/>
</dbReference>
<dbReference type="RefSeq" id="WP_066690030.1">
    <property type="nucleotide sequence ID" value="NZ_LQQO01000015.1"/>
</dbReference>
<feature type="binding site" evidence="6">
    <location>
        <begin position="236"/>
        <end position="242"/>
    </location>
    <ligand>
        <name>S-adenosyl-L-methionine</name>
        <dbReference type="ChEBI" id="CHEBI:59789"/>
    </ligand>
</feature>
<gene>
    <name evidence="8" type="ORF">AVT10_14405</name>
</gene>
<organism evidence="8 9">
    <name type="scientific">Sphingomonas hankookensis</name>
    <dbReference type="NCBI Taxonomy" id="563996"/>
    <lineage>
        <taxon>Bacteria</taxon>
        <taxon>Pseudomonadati</taxon>
        <taxon>Pseudomonadota</taxon>
        <taxon>Alphaproteobacteria</taxon>
        <taxon>Sphingomonadales</taxon>
        <taxon>Sphingomonadaceae</taxon>
        <taxon>Sphingomonas</taxon>
    </lineage>
</organism>
<feature type="binding site" evidence="6">
    <location>
        <position position="299"/>
    </location>
    <ligand>
        <name>S-adenosyl-L-methionine</name>
        <dbReference type="ChEBI" id="CHEBI:59789"/>
    </ligand>
</feature>
<protein>
    <submittedName>
        <fullName evidence="8">SAM-dependent methyltransferase</fullName>
    </submittedName>
</protein>
<evidence type="ECO:0000259" key="7">
    <source>
        <dbReference type="PROSITE" id="PS51686"/>
    </source>
</evidence>
<evidence type="ECO:0000256" key="4">
    <source>
        <dbReference type="ARBA" id="ARBA00022691"/>
    </source>
</evidence>
<feature type="binding site" evidence="6">
    <location>
        <position position="257"/>
    </location>
    <ligand>
        <name>S-adenosyl-L-methionine</name>
        <dbReference type="ChEBI" id="CHEBI:59789"/>
    </ligand>
</feature>
<dbReference type="PROSITE" id="PS01153">
    <property type="entry name" value="NOL1_NOP2_SUN"/>
    <property type="match status" value="1"/>
</dbReference>
<dbReference type="GO" id="GO:0008168">
    <property type="term" value="F:methyltransferase activity"/>
    <property type="evidence" value="ECO:0007669"/>
    <property type="project" value="UniProtKB-KW"/>
</dbReference>
<dbReference type="SUPFAM" id="SSF53335">
    <property type="entry name" value="S-adenosyl-L-methionine-dependent methyltransferases"/>
    <property type="match status" value="1"/>
</dbReference>